<dbReference type="Proteomes" id="UP000006702">
    <property type="component" value="Unassembled WGS sequence"/>
</dbReference>
<evidence type="ECO:0000313" key="3">
    <source>
        <dbReference type="Proteomes" id="UP000006702"/>
    </source>
</evidence>
<dbReference type="KEGG" id="nfi:NFIA_047250"/>
<evidence type="ECO:0000256" key="1">
    <source>
        <dbReference type="SAM" id="MobiDB-lite"/>
    </source>
</evidence>
<dbReference type="EMBL" id="DS027698">
    <property type="protein sequence ID" value="EAW15390.1"/>
    <property type="molecule type" value="Genomic_DNA"/>
</dbReference>
<dbReference type="HOGENOM" id="CLU_1669862_0_0_1"/>
<accession>A1DKR9</accession>
<keyword evidence="3" id="KW-1185">Reference proteome</keyword>
<dbReference type="VEuPathDB" id="FungiDB:NFIA_047250"/>
<dbReference type="RefSeq" id="XP_001257287.1">
    <property type="nucleotide sequence ID" value="XM_001257286.1"/>
</dbReference>
<gene>
    <name evidence="2" type="ORF">NFIA_047250</name>
</gene>
<evidence type="ECO:0000313" key="2">
    <source>
        <dbReference type="EMBL" id="EAW15390.1"/>
    </source>
</evidence>
<sequence>MVAIRRVEARGDATLSRNQRRKRSAQLPVGGHYQWARETIAQSPPFNARQNGIDQRDLPSGAFVDPSPTLPGNGVDLGANFIKAISLTSIIHPTHQHVLPPLPSLDHNSGSNFLKVVDMQSFLLEICLDFGLSLSTFQLLYVYPTGAAPWRNLIKALE</sequence>
<protein>
    <submittedName>
        <fullName evidence="2">Uncharacterized protein</fullName>
    </submittedName>
</protein>
<dbReference type="GeneID" id="4583801"/>
<organism evidence="2 3">
    <name type="scientific">Neosartorya fischeri (strain ATCC 1020 / DSM 3700 / CBS 544.65 / FGSC A1164 / JCM 1740 / NRRL 181 / WB 181)</name>
    <name type="common">Aspergillus fischerianus</name>
    <dbReference type="NCBI Taxonomy" id="331117"/>
    <lineage>
        <taxon>Eukaryota</taxon>
        <taxon>Fungi</taxon>
        <taxon>Dikarya</taxon>
        <taxon>Ascomycota</taxon>
        <taxon>Pezizomycotina</taxon>
        <taxon>Eurotiomycetes</taxon>
        <taxon>Eurotiomycetidae</taxon>
        <taxon>Eurotiales</taxon>
        <taxon>Aspergillaceae</taxon>
        <taxon>Aspergillus</taxon>
        <taxon>Aspergillus subgen. Fumigati</taxon>
    </lineage>
</organism>
<name>A1DKR9_NEOFI</name>
<dbReference type="AlphaFoldDB" id="A1DKR9"/>
<proteinExistence type="predicted"/>
<reference evidence="3" key="1">
    <citation type="journal article" date="2008" name="PLoS Genet.">
        <title>Genomic islands in the pathogenic filamentous fungus Aspergillus fumigatus.</title>
        <authorList>
            <person name="Fedorova N.D."/>
            <person name="Khaldi N."/>
            <person name="Joardar V.S."/>
            <person name="Maiti R."/>
            <person name="Amedeo P."/>
            <person name="Anderson M.J."/>
            <person name="Crabtree J."/>
            <person name="Silva J.C."/>
            <person name="Badger J.H."/>
            <person name="Albarraq A."/>
            <person name="Angiuoli S."/>
            <person name="Bussey H."/>
            <person name="Bowyer P."/>
            <person name="Cotty P.J."/>
            <person name="Dyer P.S."/>
            <person name="Egan A."/>
            <person name="Galens K."/>
            <person name="Fraser-Liggett C.M."/>
            <person name="Haas B.J."/>
            <person name="Inman J.M."/>
            <person name="Kent R."/>
            <person name="Lemieux S."/>
            <person name="Malavazi I."/>
            <person name="Orvis J."/>
            <person name="Roemer T."/>
            <person name="Ronning C.M."/>
            <person name="Sundaram J.P."/>
            <person name="Sutton G."/>
            <person name="Turner G."/>
            <person name="Venter J.C."/>
            <person name="White O.R."/>
            <person name="Whitty B.R."/>
            <person name="Youngman P."/>
            <person name="Wolfe K.H."/>
            <person name="Goldman G.H."/>
            <person name="Wortman J.R."/>
            <person name="Jiang B."/>
            <person name="Denning D.W."/>
            <person name="Nierman W.C."/>
        </authorList>
    </citation>
    <scope>NUCLEOTIDE SEQUENCE [LARGE SCALE GENOMIC DNA]</scope>
    <source>
        <strain evidence="3">ATCC 1020 / DSM 3700 / CBS 544.65 / FGSC A1164 / JCM 1740 / NRRL 181 / WB 181</strain>
    </source>
</reference>
<feature type="region of interest" description="Disordered" evidence="1">
    <location>
        <begin position="8"/>
        <end position="28"/>
    </location>
</feature>